<reference evidence="1" key="2">
    <citation type="submission" date="2021-01" db="UniProtKB">
        <authorList>
            <consortium name="EnsemblMetazoa"/>
        </authorList>
    </citation>
    <scope>IDENTIFICATION</scope>
</reference>
<dbReference type="InParanoid" id="A0A7M7ND17"/>
<evidence type="ECO:0000313" key="1">
    <source>
        <dbReference type="EnsemblMetazoa" id="XP_030834592"/>
    </source>
</evidence>
<protein>
    <submittedName>
        <fullName evidence="1">Uncharacterized protein</fullName>
    </submittedName>
</protein>
<dbReference type="AlphaFoldDB" id="A0A7M7ND17"/>
<dbReference type="RefSeq" id="XP_030834592.1">
    <property type="nucleotide sequence ID" value="XM_030978732.1"/>
</dbReference>
<accession>A0A7M7ND17</accession>
<sequence length="368" mass="42082">MDENNEDLVLIQSMVNDWIDGQECCNFEKRCRLDDATIKIGRHDLTDSFGTTSFRVETGGIFERPHPRAETFNSSSIFDDDLASVLKHLPTCATPLFLEKLGISVDEQGDDLKKLRCWRDQNINESNRHTLQDLVLIHSYALKETNDSHGNCLKIDIFDVSDDELENLIGSMTSRKQVEELTSRLGIKLDKEQSPLLKLKELFDVSDDELENLIGSMTSRKQVEELTSRLGIKLDKEQSPLLKLKEWRNKCNGDERRETLRKALHAMELSGCIVDHLPAKHVDQAELVRLAWTLFSIDVWPLATLLDIDINKGKTVGEPQMRGTVHLLNQLLEKSKGLDEHRRRDFCIAIRNLGYLDVARSGYFGKEH</sequence>
<dbReference type="EnsemblMetazoa" id="XM_030978732">
    <property type="protein sequence ID" value="XP_030834592"/>
    <property type="gene ID" value="LOC115921342"/>
</dbReference>
<dbReference type="KEGG" id="spu:115921342"/>
<proteinExistence type="predicted"/>
<reference evidence="2" key="1">
    <citation type="submission" date="2015-02" db="EMBL/GenBank/DDBJ databases">
        <title>Genome sequencing for Strongylocentrotus purpuratus.</title>
        <authorList>
            <person name="Murali S."/>
            <person name="Liu Y."/>
            <person name="Vee V."/>
            <person name="English A."/>
            <person name="Wang M."/>
            <person name="Skinner E."/>
            <person name="Han Y."/>
            <person name="Muzny D.M."/>
            <person name="Worley K.C."/>
            <person name="Gibbs R.A."/>
        </authorList>
    </citation>
    <scope>NUCLEOTIDE SEQUENCE</scope>
</reference>
<dbReference type="Proteomes" id="UP000007110">
    <property type="component" value="Unassembled WGS sequence"/>
</dbReference>
<keyword evidence="2" id="KW-1185">Reference proteome</keyword>
<dbReference type="GeneID" id="115921342"/>
<evidence type="ECO:0000313" key="2">
    <source>
        <dbReference type="Proteomes" id="UP000007110"/>
    </source>
</evidence>
<name>A0A7M7ND17_STRPU</name>
<organism evidence="1 2">
    <name type="scientific">Strongylocentrotus purpuratus</name>
    <name type="common">Purple sea urchin</name>
    <dbReference type="NCBI Taxonomy" id="7668"/>
    <lineage>
        <taxon>Eukaryota</taxon>
        <taxon>Metazoa</taxon>
        <taxon>Echinodermata</taxon>
        <taxon>Eleutherozoa</taxon>
        <taxon>Echinozoa</taxon>
        <taxon>Echinoidea</taxon>
        <taxon>Euechinoidea</taxon>
        <taxon>Echinacea</taxon>
        <taxon>Camarodonta</taxon>
        <taxon>Echinidea</taxon>
        <taxon>Strongylocentrotidae</taxon>
        <taxon>Strongylocentrotus</taxon>
    </lineage>
</organism>